<dbReference type="InterPro" id="IPR036388">
    <property type="entry name" value="WH-like_DNA-bd_sf"/>
</dbReference>
<dbReference type="Pfam" id="PF00072">
    <property type="entry name" value="Response_reg"/>
    <property type="match status" value="1"/>
</dbReference>
<sequence length="228" mass="25671">MRVCILDSDIQILDMISRVLEGAGHVCHQFTEGRMLIKHLQRQSLDLVILEWNLPDISGGEVLSWVRKHLPPGVLVMFLTNRRRDTDIVSIFNGGADDCVAKPVSPSVLAARIESLLRRKHTTASVADSVSYGPYTFHGGGTVTMNDNVLPLTRKERDLALMLFQHVNQPVSRDHLLEVVWKSDVRFESRTVDTHISVLRKKMQLHPGTGFRITTIYGYGYRLEAVGT</sequence>
<dbReference type="RefSeq" id="WP_091012136.1">
    <property type="nucleotide sequence ID" value="NZ_CP041743.1"/>
</dbReference>
<dbReference type="SUPFAM" id="SSF52172">
    <property type="entry name" value="CheY-like"/>
    <property type="match status" value="1"/>
</dbReference>
<evidence type="ECO:0000259" key="7">
    <source>
        <dbReference type="PROSITE" id="PS51755"/>
    </source>
</evidence>
<dbReference type="GO" id="GO:0005829">
    <property type="term" value="C:cytosol"/>
    <property type="evidence" value="ECO:0007669"/>
    <property type="project" value="TreeGrafter"/>
</dbReference>
<dbReference type="PANTHER" id="PTHR48111:SF40">
    <property type="entry name" value="PHOSPHATE REGULON TRANSCRIPTIONAL REGULATORY PROTEIN PHOB"/>
    <property type="match status" value="1"/>
</dbReference>
<dbReference type="EMBL" id="FOQU01000004">
    <property type="protein sequence ID" value="SFI81544.1"/>
    <property type="molecule type" value="Genomic_DNA"/>
</dbReference>
<protein>
    <submittedName>
        <fullName evidence="8">DNA-binding response regulator, OmpR family, contains REC and winged-helix (WHTH) domain</fullName>
    </submittedName>
</protein>
<feature type="DNA-binding region" description="OmpR/PhoB-type" evidence="5">
    <location>
        <begin position="121"/>
        <end position="225"/>
    </location>
</feature>
<dbReference type="Gene3D" id="1.10.10.10">
    <property type="entry name" value="Winged helix-like DNA-binding domain superfamily/Winged helix DNA-binding domain"/>
    <property type="match status" value="1"/>
</dbReference>
<dbReference type="Pfam" id="PF00486">
    <property type="entry name" value="Trans_reg_C"/>
    <property type="match status" value="1"/>
</dbReference>
<dbReference type="STRING" id="420953.SAMN05192543_104315"/>
<evidence type="ECO:0000259" key="6">
    <source>
        <dbReference type="PROSITE" id="PS50110"/>
    </source>
</evidence>
<dbReference type="InterPro" id="IPR001867">
    <property type="entry name" value="OmpR/PhoB-type_DNA-bd"/>
</dbReference>
<dbReference type="GO" id="GO:0000156">
    <property type="term" value="F:phosphorelay response regulator activity"/>
    <property type="evidence" value="ECO:0007669"/>
    <property type="project" value="TreeGrafter"/>
</dbReference>
<proteinExistence type="predicted"/>
<dbReference type="SUPFAM" id="SSF46894">
    <property type="entry name" value="C-terminal effector domain of the bipartite response regulators"/>
    <property type="match status" value="1"/>
</dbReference>
<evidence type="ECO:0000256" key="4">
    <source>
        <dbReference type="PROSITE-ProRule" id="PRU00169"/>
    </source>
</evidence>
<dbReference type="InterPro" id="IPR016032">
    <property type="entry name" value="Sig_transdc_resp-reg_C-effctor"/>
</dbReference>
<dbReference type="CDD" id="cd17574">
    <property type="entry name" value="REC_OmpR"/>
    <property type="match status" value="1"/>
</dbReference>
<dbReference type="InterPro" id="IPR039420">
    <property type="entry name" value="WalR-like"/>
</dbReference>
<dbReference type="AlphaFoldDB" id="A0A1I3L9V6"/>
<dbReference type="InterPro" id="IPR011006">
    <property type="entry name" value="CheY-like_superfamily"/>
</dbReference>
<dbReference type="PANTHER" id="PTHR48111">
    <property type="entry name" value="REGULATOR OF RPOS"/>
    <property type="match status" value="1"/>
</dbReference>
<evidence type="ECO:0000313" key="9">
    <source>
        <dbReference type="Proteomes" id="UP000199548"/>
    </source>
</evidence>
<keyword evidence="2" id="KW-0902">Two-component regulatory system</keyword>
<feature type="domain" description="OmpR/PhoB-type" evidence="7">
    <location>
        <begin position="121"/>
        <end position="225"/>
    </location>
</feature>
<gene>
    <name evidence="8" type="ORF">SAMN05192543_104315</name>
</gene>
<dbReference type="PROSITE" id="PS51755">
    <property type="entry name" value="OMPR_PHOB"/>
    <property type="match status" value="1"/>
</dbReference>
<dbReference type="Gene3D" id="3.40.50.2300">
    <property type="match status" value="1"/>
</dbReference>
<keyword evidence="3 5" id="KW-0238">DNA-binding</keyword>
<evidence type="ECO:0000313" key="8">
    <source>
        <dbReference type="EMBL" id="SFI81544.1"/>
    </source>
</evidence>
<dbReference type="SMART" id="SM00448">
    <property type="entry name" value="REC"/>
    <property type="match status" value="1"/>
</dbReference>
<dbReference type="GO" id="GO:0032993">
    <property type="term" value="C:protein-DNA complex"/>
    <property type="evidence" value="ECO:0007669"/>
    <property type="project" value="TreeGrafter"/>
</dbReference>
<organism evidence="8 9">
    <name type="scientific">Paraburkholderia megapolitana</name>
    <dbReference type="NCBI Taxonomy" id="420953"/>
    <lineage>
        <taxon>Bacteria</taxon>
        <taxon>Pseudomonadati</taxon>
        <taxon>Pseudomonadota</taxon>
        <taxon>Betaproteobacteria</taxon>
        <taxon>Burkholderiales</taxon>
        <taxon>Burkholderiaceae</taxon>
        <taxon>Paraburkholderia</taxon>
    </lineage>
</organism>
<dbReference type="PROSITE" id="PS50110">
    <property type="entry name" value="RESPONSE_REGULATORY"/>
    <property type="match status" value="1"/>
</dbReference>
<feature type="domain" description="Response regulatory" evidence="6">
    <location>
        <begin position="2"/>
        <end position="117"/>
    </location>
</feature>
<evidence type="ECO:0000256" key="5">
    <source>
        <dbReference type="PROSITE-ProRule" id="PRU01091"/>
    </source>
</evidence>
<dbReference type="CDD" id="cd00383">
    <property type="entry name" value="trans_reg_C"/>
    <property type="match status" value="1"/>
</dbReference>
<evidence type="ECO:0000256" key="2">
    <source>
        <dbReference type="ARBA" id="ARBA00023012"/>
    </source>
</evidence>
<keyword evidence="1" id="KW-0597">Phosphoprotein</keyword>
<name>A0A1I3L9V6_9BURK</name>
<evidence type="ECO:0000256" key="1">
    <source>
        <dbReference type="ARBA" id="ARBA00022553"/>
    </source>
</evidence>
<reference evidence="8 9" key="1">
    <citation type="submission" date="2016-10" db="EMBL/GenBank/DDBJ databases">
        <authorList>
            <person name="de Groot N.N."/>
        </authorList>
    </citation>
    <scope>NUCLEOTIDE SEQUENCE [LARGE SCALE GENOMIC DNA]</scope>
    <source>
        <strain evidence="8 9">LMG 23650</strain>
    </source>
</reference>
<evidence type="ECO:0000256" key="3">
    <source>
        <dbReference type="ARBA" id="ARBA00023125"/>
    </source>
</evidence>
<dbReference type="Gene3D" id="6.10.250.690">
    <property type="match status" value="1"/>
</dbReference>
<dbReference type="GO" id="GO:0000976">
    <property type="term" value="F:transcription cis-regulatory region binding"/>
    <property type="evidence" value="ECO:0007669"/>
    <property type="project" value="TreeGrafter"/>
</dbReference>
<dbReference type="OrthoDB" id="8927943at2"/>
<dbReference type="SMART" id="SM00862">
    <property type="entry name" value="Trans_reg_C"/>
    <property type="match status" value="1"/>
</dbReference>
<dbReference type="InterPro" id="IPR001789">
    <property type="entry name" value="Sig_transdc_resp-reg_receiver"/>
</dbReference>
<comment type="caution">
    <text evidence="4">Lacks conserved residue(s) required for the propagation of feature annotation.</text>
</comment>
<keyword evidence="9" id="KW-1185">Reference proteome</keyword>
<dbReference type="GO" id="GO:0006355">
    <property type="term" value="P:regulation of DNA-templated transcription"/>
    <property type="evidence" value="ECO:0007669"/>
    <property type="project" value="InterPro"/>
</dbReference>
<dbReference type="Proteomes" id="UP000199548">
    <property type="component" value="Unassembled WGS sequence"/>
</dbReference>
<accession>A0A1I3L9V6</accession>